<gene>
    <name evidence="1" type="ORF">S03H2_08551</name>
</gene>
<dbReference type="EMBL" id="BARU01004176">
    <property type="protein sequence ID" value="GAH18796.1"/>
    <property type="molecule type" value="Genomic_DNA"/>
</dbReference>
<name>X1DDC1_9ZZZZ</name>
<organism evidence="1">
    <name type="scientific">marine sediment metagenome</name>
    <dbReference type="NCBI Taxonomy" id="412755"/>
    <lineage>
        <taxon>unclassified sequences</taxon>
        <taxon>metagenomes</taxon>
        <taxon>ecological metagenomes</taxon>
    </lineage>
</organism>
<comment type="caution">
    <text evidence="1">The sequence shown here is derived from an EMBL/GenBank/DDBJ whole genome shotgun (WGS) entry which is preliminary data.</text>
</comment>
<dbReference type="AlphaFoldDB" id="X1DDC1"/>
<sequence>VSNAKTSESIGPAINNNVLAWLAGFIEVALKEEALHSKRQNFFVPFVFNTKSGLTPSWQSIFPETVSLISGSKASKDPIE</sequence>
<accession>X1DDC1</accession>
<evidence type="ECO:0000313" key="1">
    <source>
        <dbReference type="EMBL" id="GAH18796.1"/>
    </source>
</evidence>
<reference evidence="1" key="1">
    <citation type="journal article" date="2014" name="Front. Microbiol.">
        <title>High frequency of phylogenetically diverse reductive dehalogenase-homologous genes in deep subseafloor sedimentary metagenomes.</title>
        <authorList>
            <person name="Kawai M."/>
            <person name="Futagami T."/>
            <person name="Toyoda A."/>
            <person name="Takaki Y."/>
            <person name="Nishi S."/>
            <person name="Hori S."/>
            <person name="Arai W."/>
            <person name="Tsubouchi T."/>
            <person name="Morono Y."/>
            <person name="Uchiyama I."/>
            <person name="Ito T."/>
            <person name="Fujiyama A."/>
            <person name="Inagaki F."/>
            <person name="Takami H."/>
        </authorList>
    </citation>
    <scope>NUCLEOTIDE SEQUENCE</scope>
    <source>
        <strain evidence="1">Expedition CK06-06</strain>
    </source>
</reference>
<proteinExistence type="predicted"/>
<protein>
    <submittedName>
        <fullName evidence="1">Uncharacterized protein</fullName>
    </submittedName>
</protein>
<feature type="non-terminal residue" evidence="1">
    <location>
        <position position="1"/>
    </location>
</feature>